<proteinExistence type="predicted"/>
<feature type="compositionally biased region" description="Low complexity" evidence="5">
    <location>
        <begin position="350"/>
        <end position="364"/>
    </location>
</feature>
<reference evidence="8" key="2">
    <citation type="submission" date="2025-08" db="UniProtKB">
        <authorList>
            <consortium name="Ensembl"/>
        </authorList>
    </citation>
    <scope>IDENTIFICATION</scope>
</reference>
<accession>A0AAQ5ZJ20</accession>
<feature type="domain" description="PHD-type" evidence="6">
    <location>
        <begin position="1112"/>
        <end position="1159"/>
    </location>
</feature>
<feature type="domain" description="B box-type" evidence="7">
    <location>
        <begin position="15"/>
        <end position="56"/>
    </location>
</feature>
<feature type="region of interest" description="Disordered" evidence="5">
    <location>
        <begin position="422"/>
        <end position="447"/>
    </location>
</feature>
<feature type="region of interest" description="Disordered" evidence="5">
    <location>
        <begin position="1266"/>
        <end position="1308"/>
    </location>
</feature>
<evidence type="ECO:0000313" key="9">
    <source>
        <dbReference type="Proteomes" id="UP001501940"/>
    </source>
</evidence>
<evidence type="ECO:0008006" key="10">
    <source>
        <dbReference type="Google" id="ProtNLM"/>
    </source>
</evidence>
<evidence type="ECO:0000259" key="6">
    <source>
        <dbReference type="PROSITE" id="PS50016"/>
    </source>
</evidence>
<dbReference type="SMART" id="SM00249">
    <property type="entry name" value="PHD"/>
    <property type="match status" value="1"/>
</dbReference>
<dbReference type="InterPro" id="IPR000315">
    <property type="entry name" value="Znf_B-box"/>
</dbReference>
<dbReference type="InterPro" id="IPR013083">
    <property type="entry name" value="Znf_RING/FYVE/PHD"/>
</dbReference>
<dbReference type="InterPro" id="IPR011011">
    <property type="entry name" value="Znf_FYVE_PHD"/>
</dbReference>
<dbReference type="SMART" id="SM00336">
    <property type="entry name" value="BBOX"/>
    <property type="match status" value="2"/>
</dbReference>
<dbReference type="InterPro" id="IPR001965">
    <property type="entry name" value="Znf_PHD"/>
</dbReference>
<feature type="region of interest" description="Disordered" evidence="5">
    <location>
        <begin position="958"/>
        <end position="1027"/>
    </location>
</feature>
<evidence type="ECO:0000256" key="4">
    <source>
        <dbReference type="PROSITE-ProRule" id="PRU00024"/>
    </source>
</evidence>
<feature type="compositionally biased region" description="Low complexity" evidence="5">
    <location>
        <begin position="312"/>
        <end position="323"/>
    </location>
</feature>
<feature type="compositionally biased region" description="Polar residues" evidence="5">
    <location>
        <begin position="958"/>
        <end position="969"/>
    </location>
</feature>
<evidence type="ECO:0000256" key="2">
    <source>
        <dbReference type="ARBA" id="ARBA00022771"/>
    </source>
</evidence>
<feature type="compositionally biased region" description="Low complexity" evidence="5">
    <location>
        <begin position="380"/>
        <end position="403"/>
    </location>
</feature>
<dbReference type="InterPro" id="IPR019786">
    <property type="entry name" value="Zinc_finger_PHD-type_CS"/>
</dbReference>
<dbReference type="Proteomes" id="UP001501940">
    <property type="component" value="Chromosome 9"/>
</dbReference>
<dbReference type="GO" id="GO:0008270">
    <property type="term" value="F:zinc ion binding"/>
    <property type="evidence" value="ECO:0007669"/>
    <property type="project" value="UniProtKB-KW"/>
</dbReference>
<dbReference type="PANTHER" id="PTHR25462">
    <property type="entry name" value="BONUS, ISOFORM C-RELATED"/>
    <property type="match status" value="1"/>
</dbReference>
<name>A0AAQ5ZJ20_AMPOC</name>
<keyword evidence="2 4" id="KW-0863">Zinc-finger</keyword>
<feature type="compositionally biased region" description="Basic and acidic residues" evidence="5">
    <location>
        <begin position="1287"/>
        <end position="1300"/>
    </location>
</feature>
<keyword evidence="1" id="KW-0479">Metal-binding</keyword>
<dbReference type="InterPro" id="IPR047153">
    <property type="entry name" value="TRIM45/56/19-like"/>
</dbReference>
<organism evidence="8 9">
    <name type="scientific">Amphiprion ocellaris</name>
    <name type="common">Clown anemonefish</name>
    <dbReference type="NCBI Taxonomy" id="80972"/>
    <lineage>
        <taxon>Eukaryota</taxon>
        <taxon>Metazoa</taxon>
        <taxon>Chordata</taxon>
        <taxon>Craniata</taxon>
        <taxon>Vertebrata</taxon>
        <taxon>Euteleostomi</taxon>
        <taxon>Actinopterygii</taxon>
        <taxon>Neopterygii</taxon>
        <taxon>Teleostei</taxon>
        <taxon>Neoteleostei</taxon>
        <taxon>Acanthomorphata</taxon>
        <taxon>Ovalentaria</taxon>
        <taxon>Pomacentridae</taxon>
        <taxon>Amphiprion</taxon>
    </lineage>
</organism>
<protein>
    <recommendedName>
        <fullName evidence="10">B box-type domain-containing protein</fullName>
    </recommendedName>
</protein>
<evidence type="ECO:0000259" key="7">
    <source>
        <dbReference type="PROSITE" id="PS50119"/>
    </source>
</evidence>
<dbReference type="GO" id="GO:0061630">
    <property type="term" value="F:ubiquitin protein ligase activity"/>
    <property type="evidence" value="ECO:0007669"/>
    <property type="project" value="TreeGrafter"/>
</dbReference>
<dbReference type="PROSITE" id="PS50119">
    <property type="entry name" value="ZF_BBOX"/>
    <property type="match status" value="2"/>
</dbReference>
<dbReference type="CDD" id="cd19775">
    <property type="entry name" value="Bbox2_TIF1_C-VI"/>
    <property type="match status" value="1"/>
</dbReference>
<feature type="domain" description="B box-type" evidence="7">
    <location>
        <begin position="84"/>
        <end position="125"/>
    </location>
</feature>
<dbReference type="Gene3D" id="3.30.40.10">
    <property type="entry name" value="Zinc/RING finger domain, C3HC4 (zinc finger)"/>
    <property type="match status" value="1"/>
</dbReference>
<evidence type="ECO:0000256" key="1">
    <source>
        <dbReference type="ARBA" id="ARBA00022723"/>
    </source>
</evidence>
<dbReference type="Ensembl" id="ENSAOCT00000078275.1">
    <property type="protein sequence ID" value="ENSAOCP00000064822.1"/>
    <property type="gene ID" value="ENSAOCG00000027957.1"/>
</dbReference>
<dbReference type="GeneTree" id="ENSGT01000000216257"/>
<evidence type="ECO:0000313" key="8">
    <source>
        <dbReference type="Ensembl" id="ENSAOCP00000064822.1"/>
    </source>
</evidence>
<feature type="region of interest" description="Disordered" evidence="5">
    <location>
        <begin position="495"/>
        <end position="788"/>
    </location>
</feature>
<feature type="region of interest" description="Disordered" evidence="5">
    <location>
        <begin position="299"/>
        <end position="323"/>
    </location>
</feature>
<dbReference type="InterPro" id="IPR019787">
    <property type="entry name" value="Znf_PHD-finger"/>
</dbReference>
<reference evidence="8" key="3">
    <citation type="submission" date="2025-09" db="UniProtKB">
        <authorList>
            <consortium name="Ensembl"/>
        </authorList>
    </citation>
    <scope>IDENTIFICATION</scope>
</reference>
<dbReference type="Pfam" id="PF00643">
    <property type="entry name" value="zf-B_box"/>
    <property type="match status" value="1"/>
</dbReference>
<dbReference type="PROSITE" id="PS50016">
    <property type="entry name" value="ZF_PHD_2"/>
    <property type="match status" value="1"/>
</dbReference>
<evidence type="ECO:0000256" key="5">
    <source>
        <dbReference type="SAM" id="MobiDB-lite"/>
    </source>
</evidence>
<keyword evidence="3" id="KW-0862">Zinc</keyword>
<keyword evidence="9" id="KW-1185">Reference proteome</keyword>
<dbReference type="CDD" id="cd15541">
    <property type="entry name" value="PHD_TIF1_like"/>
    <property type="match status" value="1"/>
</dbReference>
<dbReference type="PROSITE" id="PS01359">
    <property type="entry name" value="ZF_PHD_1"/>
    <property type="match status" value="1"/>
</dbReference>
<dbReference type="CDD" id="cd19757">
    <property type="entry name" value="Bbox1"/>
    <property type="match status" value="1"/>
</dbReference>
<dbReference type="SUPFAM" id="SSF57903">
    <property type="entry name" value="FYVE/PHD zinc finger"/>
    <property type="match status" value="1"/>
</dbReference>
<feature type="compositionally biased region" description="Low complexity" evidence="5">
    <location>
        <begin position="423"/>
        <end position="447"/>
    </location>
</feature>
<dbReference type="PANTHER" id="PTHR25462:SF296">
    <property type="entry name" value="MEIOTIC P26, ISOFORM F"/>
    <property type="match status" value="1"/>
</dbReference>
<dbReference type="Gene3D" id="3.30.160.60">
    <property type="entry name" value="Classic Zinc Finger"/>
    <property type="match status" value="1"/>
</dbReference>
<sequence length="1331" mass="143632">MEAAGEAGESLIQQCSNCDSCSARCWCLDCNEAMCDDCVSAHRRVTVTRSHRLINQLPQDQIHGDLSWTEPGHLQLPSGNIWSSPTKFCRLHPSEPLQLFCFTCSLLTCRDCQLMAHMNHRFQFASEAQATLKRQLEACALPIRAQRDAVRRSLRDMSNRLTQIDRSNTHLKTQLQKIYLILAQLLRMRVENMVKEIEKVHELECERINQRMVKLKQLQQTHTSLTETAEKARNTSDLSTLLTYTTQMKSQLKDLLLQDFCPPPTMAHLKVITNKKTLETISHFGDLSVSWVPFNVPQTSSENIEAPPPPSAASSTPAGIAPIPLYRPRLQPLTTNHITSPVPDTMFQKSNLSPSPLSANPSSAFHGPTCRPSPPTATCSDADSPVGVPVSSGSSSDFPPSSSSQLWELHFRQKLKRRRKEVSSSSWPTCSSTSYSSGSTSSSITPTCSMSSSILQMMISSNAVSPQVKNLPPSSSDFIKFSSSVSPPTCLPPTCPPPTYSSPTLPPPTLLPPTLPSPTLPSPTLPSPTLPPPTLLSPTLPPPTCPSPTLPPPTRPSPTLPSPTLPSPTFPPPTLPPPTLPSPTLPSPTLPSPTLPPPTLLSPTLPPPTCPSPTLPPPTLPSPTCPSPTLPPPTLPSPTLPPPTLAPPTLVPPTLPSPTLPSPTLPSPTLPSPTLPSPTLPPPTCPSPTLPRPTLPPPTCPPPTRPSPTLPSPTVPPPTLPSPTCPPLTCPPPTRPPPTLPPPTCPSPTLPPPTCPSPTRPSPTVPPPTLPSPTLPSPTCPPPTLPRPTLPPPTCPPPTCPPPTLPSPTCPPPTLPPPICPPPTCPSPTCPSPTRPSPILPPPTYLAITCPPPTCLAITCPPPTRPPPTCSAPAYWLNTTRASTVQFVQSVSSVITLPPTVSSTVLKSAQRVLVVNQQAPPVLLTENLLSLPSVVPQFPMMLSDNGLCTALTVQKKTGLQNKGSRNQKVLPQPAVGHQSDRHHISPQQSPVVTDQVREEPAEKLAAPETSDGDAELSLPETCDGESEESSHVIEQLVRGLRQWQPTVPLVRLPVSLPRPGCPLPIFRLVRSFGEDEVYVQELNKDSEIESDDDTVDFTEPLSSPESPAFLEILSCAACGSASTSIICSSCGRGYHRHCHVPPVGLDIRSEWLCSLCQDLSDPLDPYSTDRLSSAQMSSLSLQNLRRCESLLLHLKVEGCSRLSESCWSRLQWISERLSCGQLPSYQTAAQVVSDIWPMFEASQDHALDQLQQSFQKKLEETLSSELHPSVLKAPNSRPADDSLSGDSTKDKTMDKDKDEQMLTSKLSQIRKRLRDLLDVKNPPRTKRTKME</sequence>
<feature type="region of interest" description="Disordered" evidence="5">
    <location>
        <begin position="335"/>
        <end position="403"/>
    </location>
</feature>
<evidence type="ECO:0000256" key="3">
    <source>
        <dbReference type="ARBA" id="ARBA00022833"/>
    </source>
</evidence>
<dbReference type="SUPFAM" id="SSF57845">
    <property type="entry name" value="B-box zinc-binding domain"/>
    <property type="match status" value="1"/>
</dbReference>
<reference evidence="8 9" key="1">
    <citation type="submission" date="2022-01" db="EMBL/GenBank/DDBJ databases">
        <title>A chromosome-scale genome assembly of the false clownfish, Amphiprion ocellaris.</title>
        <authorList>
            <person name="Ryu T."/>
        </authorList>
    </citation>
    <scope>NUCLEOTIDE SEQUENCE [LARGE SCALE GENOMIC DNA]</scope>
</reference>